<organism evidence="7 8">
    <name type="scientific">Pseudomonas fluorescens</name>
    <dbReference type="NCBI Taxonomy" id="294"/>
    <lineage>
        <taxon>Bacteria</taxon>
        <taxon>Pseudomonadati</taxon>
        <taxon>Pseudomonadota</taxon>
        <taxon>Gammaproteobacteria</taxon>
        <taxon>Pseudomonadales</taxon>
        <taxon>Pseudomonadaceae</taxon>
        <taxon>Pseudomonas</taxon>
    </lineage>
</organism>
<comment type="function">
    <text evidence="5">Catalyzes the S-adenosylmethionine monomethyl esterification of trans-aconitate.</text>
</comment>
<evidence type="ECO:0000256" key="5">
    <source>
        <dbReference type="HAMAP-Rule" id="MF_00560"/>
    </source>
</evidence>
<dbReference type="Proteomes" id="UP000278078">
    <property type="component" value="Chromosome"/>
</dbReference>
<keyword evidence="2 5" id="KW-0489">Methyltransferase</keyword>
<protein>
    <recommendedName>
        <fullName evidence="5">Trans-aconitate 2-methyltransferase</fullName>
        <ecNumber evidence="5">2.1.1.144</ecNumber>
    </recommendedName>
</protein>
<dbReference type="EMBL" id="LR134300">
    <property type="protein sequence ID" value="VEE47491.1"/>
    <property type="molecule type" value="Genomic_DNA"/>
</dbReference>
<reference evidence="7 8" key="1">
    <citation type="submission" date="2018-12" db="EMBL/GenBank/DDBJ databases">
        <authorList>
            <consortium name="Pathogen Informatics"/>
        </authorList>
    </citation>
    <scope>NUCLEOTIDE SEQUENCE [LARGE SCALE GENOMIC DNA]</scope>
    <source>
        <strain evidence="7 8">NCTC10783</strain>
    </source>
</reference>
<dbReference type="GO" id="GO:0030798">
    <property type="term" value="F:trans-aconitate 2-methyltransferase activity"/>
    <property type="evidence" value="ECO:0007669"/>
    <property type="project" value="UniProtKB-UniRule"/>
</dbReference>
<evidence type="ECO:0000259" key="6">
    <source>
        <dbReference type="Pfam" id="PF13649"/>
    </source>
</evidence>
<keyword evidence="1 5" id="KW-0963">Cytoplasm</keyword>
<dbReference type="Gene3D" id="3.40.50.150">
    <property type="entry name" value="Vaccinia Virus protein VP39"/>
    <property type="match status" value="1"/>
</dbReference>
<comment type="catalytic activity">
    <reaction evidence="5">
        <text>trans-aconitate + S-adenosyl-L-methionine = (E)-3-(methoxycarbonyl)pent-2-enedioate + S-adenosyl-L-homocysteine</text>
        <dbReference type="Rhea" id="RHEA:14969"/>
        <dbReference type="ChEBI" id="CHEBI:15708"/>
        <dbReference type="ChEBI" id="CHEBI:57470"/>
        <dbReference type="ChEBI" id="CHEBI:57856"/>
        <dbReference type="ChEBI" id="CHEBI:59789"/>
        <dbReference type="EC" id="2.1.1.144"/>
    </reaction>
</comment>
<dbReference type="EC" id="2.1.1.144" evidence="5"/>
<evidence type="ECO:0000313" key="8">
    <source>
        <dbReference type="Proteomes" id="UP000278078"/>
    </source>
</evidence>
<dbReference type="InterPro" id="IPR041698">
    <property type="entry name" value="Methyltransf_25"/>
</dbReference>
<evidence type="ECO:0000256" key="4">
    <source>
        <dbReference type="ARBA" id="ARBA00022691"/>
    </source>
</evidence>
<accession>A0A448BQB0</accession>
<dbReference type="GO" id="GO:0032259">
    <property type="term" value="P:methylation"/>
    <property type="evidence" value="ECO:0007669"/>
    <property type="project" value="UniProtKB-KW"/>
</dbReference>
<keyword evidence="4 5" id="KW-0949">S-adenosyl-L-methionine</keyword>
<sequence length="288" mass="32972">MVRDDQLSRANTETHWDPSAYMQFARLRQRPVVELLDHIEMHAPQRIYDLGCGTGIATELLARRWPDAELHGVDSSAEMLAEAARLPIKASWERANLQHWCAERPGSLIFAAAVLHFIERHGSLLPRLLGQLSPSGCLAAHMPNWRDASWYRLMLDALDSAGPAGSPLGSPALRYLMQQRNVLSLDNYYRLLAPLCAEVDIWETEHLQVVDGNDPIFDWVKVSALRPVLGELDEEARRRFLDRYLELLHRYYPRELDGRTLFPFRRVFIVASLAPLKTRANFRPKDEA</sequence>
<name>A0A448BQB0_PSEFL</name>
<gene>
    <name evidence="7" type="primary">tam_2</name>
    <name evidence="5" type="synonym">tam</name>
    <name evidence="7" type="ORF">NCTC10783_03376</name>
</gene>
<dbReference type="AlphaFoldDB" id="A0A448BQB0"/>
<dbReference type="HAMAP" id="MF_00560">
    <property type="entry name" value="Tran_acon_Me_trans"/>
    <property type="match status" value="1"/>
</dbReference>
<dbReference type="PANTHER" id="PTHR43861:SF1">
    <property type="entry name" value="TRANS-ACONITATE 2-METHYLTRANSFERASE"/>
    <property type="match status" value="1"/>
</dbReference>
<dbReference type="CDD" id="cd02440">
    <property type="entry name" value="AdoMet_MTases"/>
    <property type="match status" value="1"/>
</dbReference>
<dbReference type="GO" id="GO:0005737">
    <property type="term" value="C:cytoplasm"/>
    <property type="evidence" value="ECO:0007669"/>
    <property type="project" value="UniProtKB-SubCell"/>
</dbReference>
<keyword evidence="3 5" id="KW-0808">Transferase</keyword>
<evidence type="ECO:0000256" key="1">
    <source>
        <dbReference type="ARBA" id="ARBA00022490"/>
    </source>
</evidence>
<evidence type="ECO:0000313" key="7">
    <source>
        <dbReference type="EMBL" id="VEE47491.1"/>
    </source>
</evidence>
<dbReference type="SUPFAM" id="SSF53335">
    <property type="entry name" value="S-adenosyl-L-methionine-dependent methyltransferases"/>
    <property type="match status" value="1"/>
</dbReference>
<comment type="similarity">
    <text evidence="5">Belongs to the methyltransferase superfamily. Tam family.</text>
</comment>
<evidence type="ECO:0000256" key="2">
    <source>
        <dbReference type="ARBA" id="ARBA00022603"/>
    </source>
</evidence>
<comment type="subcellular location">
    <subcellularLocation>
        <location evidence="5">Cytoplasm</location>
    </subcellularLocation>
</comment>
<dbReference type="InterPro" id="IPR029063">
    <property type="entry name" value="SAM-dependent_MTases_sf"/>
</dbReference>
<dbReference type="InterPro" id="IPR023506">
    <property type="entry name" value="Trans-aconitate_MeTrfase"/>
</dbReference>
<feature type="domain" description="Methyltransferase" evidence="6">
    <location>
        <begin position="47"/>
        <end position="136"/>
    </location>
</feature>
<dbReference type="Pfam" id="PF13649">
    <property type="entry name" value="Methyltransf_25"/>
    <property type="match status" value="1"/>
</dbReference>
<proteinExistence type="inferred from homology"/>
<dbReference type="InterPro" id="IPR023149">
    <property type="entry name" value="Trans_acon_MeTrfase_C"/>
</dbReference>
<evidence type="ECO:0000256" key="3">
    <source>
        <dbReference type="ARBA" id="ARBA00022679"/>
    </source>
</evidence>
<dbReference type="Gene3D" id="1.10.150.290">
    <property type="entry name" value="S-adenosyl-L-methionine-dependent methyltransferases"/>
    <property type="match status" value="1"/>
</dbReference>
<dbReference type="PANTHER" id="PTHR43861">
    <property type="entry name" value="TRANS-ACONITATE 2-METHYLTRANSFERASE-RELATED"/>
    <property type="match status" value="1"/>
</dbReference>